<organism evidence="5">
    <name type="scientific">Zea mays</name>
    <name type="common">Maize</name>
    <dbReference type="NCBI Taxonomy" id="4577"/>
    <lineage>
        <taxon>Eukaryota</taxon>
        <taxon>Viridiplantae</taxon>
        <taxon>Streptophyta</taxon>
        <taxon>Embryophyta</taxon>
        <taxon>Tracheophyta</taxon>
        <taxon>Spermatophyta</taxon>
        <taxon>Magnoliopsida</taxon>
        <taxon>Liliopsida</taxon>
        <taxon>Poales</taxon>
        <taxon>Poaceae</taxon>
        <taxon>PACMAD clade</taxon>
        <taxon>Panicoideae</taxon>
        <taxon>Andropogonodae</taxon>
        <taxon>Andropogoneae</taxon>
        <taxon>Tripsacinae</taxon>
        <taxon>Zea</taxon>
    </lineage>
</organism>
<dbReference type="Proteomes" id="UP000251960">
    <property type="component" value="Chromosome 3"/>
</dbReference>
<sequence length="177" mass="20188">MSFRGRGRGGRGRGRGGGFGYDHPAKHVPHEDFPDIALPEMKCAKASNEEKALIVSTLKLEEFWRSSCYYLEEDAPKKSTRAELITASLFVHHADSSRQQLSKIVHRSVNSVFGESTLCFVRRMKTKRLKDFLIGNDLEEGKQPTRNSGGIRSQNIEFDDDDDDWNQEDEAQEDFYD</sequence>
<comment type="caution">
    <text evidence="5">The sequence shown here is derived from an EMBL/GenBank/DDBJ whole genome shotgun (WGS) entry which is preliminary data.</text>
</comment>
<reference evidence="5" key="1">
    <citation type="journal article" date="2018" name="Nat. Genet.">
        <title>Extensive intraspecific gene order and gene structural variations between Mo17 and other maize genomes.</title>
        <authorList>
            <person name="Sun S."/>
            <person name="Zhou Y."/>
            <person name="Chen J."/>
            <person name="Shi J."/>
            <person name="Zhao H."/>
            <person name="Zhao H."/>
            <person name="Song W."/>
            <person name="Zhang M."/>
            <person name="Cui Y."/>
            <person name="Dong X."/>
            <person name="Liu H."/>
            <person name="Ma X."/>
            <person name="Jiao Y."/>
            <person name="Wang B."/>
            <person name="Wei X."/>
            <person name="Stein J.C."/>
            <person name="Glaubitz J.C."/>
            <person name="Lu F."/>
            <person name="Yu G."/>
            <person name="Liang C."/>
            <person name="Fengler K."/>
            <person name="Li B."/>
            <person name="Rafalski A."/>
            <person name="Schnable P.S."/>
            <person name="Ware D.H."/>
            <person name="Buckler E.S."/>
            <person name="Lai J."/>
        </authorList>
    </citation>
    <scope>NUCLEOTIDE SEQUENCE [LARGE SCALE GENOMIC DNA]</scope>
    <source>
        <tissue evidence="5">Seedling</tissue>
    </source>
</reference>
<dbReference type="ExpressionAtlas" id="A0A3L6FN52">
    <property type="expression patterns" value="baseline and differential"/>
</dbReference>
<comment type="subcellular location">
    <subcellularLocation>
        <location evidence="1">Nucleus</location>
    </subcellularLocation>
</comment>
<gene>
    <name evidence="5" type="ORF">Zm00014a_033310</name>
</gene>
<dbReference type="EMBL" id="NCVQ01000004">
    <property type="protein sequence ID" value="PWZ34665.1"/>
    <property type="molecule type" value="Genomic_DNA"/>
</dbReference>
<evidence type="ECO:0000256" key="1">
    <source>
        <dbReference type="ARBA" id="ARBA00004123"/>
    </source>
</evidence>
<dbReference type="GO" id="GO:0005634">
    <property type="term" value="C:nucleus"/>
    <property type="evidence" value="ECO:0007669"/>
    <property type="project" value="UniProtKB-SubCell"/>
</dbReference>
<feature type="compositionally biased region" description="Polar residues" evidence="4">
    <location>
        <begin position="144"/>
        <end position="156"/>
    </location>
</feature>
<dbReference type="PANTHER" id="PTHR15367">
    <property type="entry name" value="DNA-DIRECTED RNA POLYMERASE III"/>
    <property type="match status" value="1"/>
</dbReference>
<feature type="compositionally biased region" description="Acidic residues" evidence="4">
    <location>
        <begin position="157"/>
        <end position="177"/>
    </location>
</feature>
<evidence type="ECO:0000313" key="5">
    <source>
        <dbReference type="EMBL" id="PWZ34665.1"/>
    </source>
</evidence>
<feature type="region of interest" description="Disordered" evidence="4">
    <location>
        <begin position="1"/>
        <end position="24"/>
    </location>
</feature>
<feature type="region of interest" description="Disordered" evidence="4">
    <location>
        <begin position="140"/>
        <end position="177"/>
    </location>
</feature>
<evidence type="ECO:0000256" key="3">
    <source>
        <dbReference type="ARBA" id="ARBA00023242"/>
    </source>
</evidence>
<keyword evidence="3" id="KW-0539">Nucleus</keyword>
<dbReference type="AlphaFoldDB" id="A0A3L6FN52"/>
<dbReference type="GO" id="GO:0006383">
    <property type="term" value="P:transcription by RNA polymerase III"/>
    <property type="evidence" value="ECO:0007669"/>
    <property type="project" value="InterPro"/>
</dbReference>
<comment type="similarity">
    <text evidence="2">Belongs to the eukaryotic RPC7 RNA polymerase subunit family.</text>
</comment>
<dbReference type="InterPro" id="IPR024661">
    <property type="entry name" value="RNA_pol_III_Rpc31"/>
</dbReference>
<evidence type="ECO:0000256" key="4">
    <source>
        <dbReference type="SAM" id="MobiDB-lite"/>
    </source>
</evidence>
<protein>
    <submittedName>
        <fullName evidence="5">Uncharacterized protein</fullName>
    </submittedName>
</protein>
<proteinExistence type="inferred from homology"/>
<dbReference type="PANTHER" id="PTHR15367:SF2">
    <property type="entry name" value="DNA-DIRECTED RNA POLYMERASE III SUBUNIT"/>
    <property type="match status" value="1"/>
</dbReference>
<accession>A0A3L6FN52</accession>
<name>A0A3L6FN52_MAIZE</name>
<feature type="compositionally biased region" description="Basic residues" evidence="4">
    <location>
        <begin position="1"/>
        <end position="14"/>
    </location>
</feature>
<evidence type="ECO:0000256" key="2">
    <source>
        <dbReference type="ARBA" id="ARBA00008352"/>
    </source>
</evidence>